<protein>
    <recommendedName>
        <fullName evidence="1">DUF397 domain-containing protein</fullName>
    </recommendedName>
</protein>
<dbReference type="Proteomes" id="UP001499895">
    <property type="component" value="Unassembled WGS sequence"/>
</dbReference>
<sequence>MGQEPRQRGGRQLCGVGELPEGAVAVRNSRHPQGPALVYTREEVAAFLDGAKNAEFDHLIM</sequence>
<name>A0ABN1B2C9_9ACTN</name>
<evidence type="ECO:0000313" key="3">
    <source>
        <dbReference type="Proteomes" id="UP001499895"/>
    </source>
</evidence>
<accession>A0ABN1B2C9</accession>
<feature type="domain" description="DUF397" evidence="1">
    <location>
        <begin position="14"/>
        <end position="52"/>
    </location>
</feature>
<keyword evidence="3" id="KW-1185">Reference proteome</keyword>
<evidence type="ECO:0000313" key="2">
    <source>
        <dbReference type="EMBL" id="GAA0488389.1"/>
    </source>
</evidence>
<proteinExistence type="predicted"/>
<reference evidence="2 3" key="1">
    <citation type="journal article" date="2019" name="Int. J. Syst. Evol. Microbiol.">
        <title>The Global Catalogue of Microorganisms (GCM) 10K type strain sequencing project: providing services to taxonomists for standard genome sequencing and annotation.</title>
        <authorList>
            <consortium name="The Broad Institute Genomics Platform"/>
            <consortium name="The Broad Institute Genome Sequencing Center for Infectious Disease"/>
            <person name="Wu L."/>
            <person name="Ma J."/>
        </authorList>
    </citation>
    <scope>NUCLEOTIDE SEQUENCE [LARGE SCALE GENOMIC DNA]</scope>
    <source>
        <strain evidence="2 3">JCM 10649</strain>
    </source>
</reference>
<organism evidence="2 3">
    <name type="scientific">Streptomyces stramineus</name>
    <dbReference type="NCBI Taxonomy" id="173861"/>
    <lineage>
        <taxon>Bacteria</taxon>
        <taxon>Bacillati</taxon>
        <taxon>Actinomycetota</taxon>
        <taxon>Actinomycetes</taxon>
        <taxon>Kitasatosporales</taxon>
        <taxon>Streptomycetaceae</taxon>
        <taxon>Streptomyces</taxon>
    </lineage>
</organism>
<evidence type="ECO:0000259" key="1">
    <source>
        <dbReference type="Pfam" id="PF04149"/>
    </source>
</evidence>
<comment type="caution">
    <text evidence="2">The sequence shown here is derived from an EMBL/GenBank/DDBJ whole genome shotgun (WGS) entry which is preliminary data.</text>
</comment>
<dbReference type="InterPro" id="IPR007278">
    <property type="entry name" value="DUF397"/>
</dbReference>
<gene>
    <name evidence="2" type="ORF">GCM10009544_56950</name>
</gene>
<dbReference type="EMBL" id="BAAAHB010000105">
    <property type="protein sequence ID" value="GAA0488389.1"/>
    <property type="molecule type" value="Genomic_DNA"/>
</dbReference>
<dbReference type="Pfam" id="PF04149">
    <property type="entry name" value="DUF397"/>
    <property type="match status" value="1"/>
</dbReference>